<dbReference type="EMBL" id="JAPJDZ010000001">
    <property type="protein sequence ID" value="MDP5134376.1"/>
    <property type="molecule type" value="Genomic_DNA"/>
</dbReference>
<feature type="region of interest" description="Disordered" evidence="1">
    <location>
        <begin position="65"/>
        <end position="125"/>
    </location>
</feature>
<evidence type="ECO:0000313" key="3">
    <source>
        <dbReference type="Proteomes" id="UP001231109"/>
    </source>
</evidence>
<keyword evidence="3" id="KW-1185">Reference proteome</keyword>
<feature type="region of interest" description="Disordered" evidence="1">
    <location>
        <begin position="21"/>
        <end position="40"/>
    </location>
</feature>
<reference evidence="2 3" key="1">
    <citation type="submission" date="2022-11" db="EMBL/GenBank/DDBJ databases">
        <title>Viruses from the air-sea interface of a natural surface slick.</title>
        <authorList>
            <person name="Rahlff J."/>
            <person name="Holmfeldt K."/>
        </authorList>
    </citation>
    <scope>NUCLEOTIDE SEQUENCE [LARGE SCALE GENOMIC DNA]</scope>
    <source>
        <strain evidence="2 3">SMS4</strain>
    </source>
</reference>
<sequence>MSVSNISNSSAAQLQIYAQEKAAVASSQQQSSGSSEPKVAVNNADSVQISAQAQALLAKDTAATLGNGAGIEPPKTSSLTGNAFDNTTLGNGAGIEPPKTSSLTGNAVDNTTLGNGAGIEPPKTS</sequence>
<protein>
    <submittedName>
        <fullName evidence="2">Uncharacterized protein</fullName>
    </submittedName>
</protein>
<evidence type="ECO:0000313" key="2">
    <source>
        <dbReference type="EMBL" id="MDP5134376.1"/>
    </source>
</evidence>
<dbReference type="Proteomes" id="UP001231109">
    <property type="component" value="Unassembled WGS sequence"/>
</dbReference>
<gene>
    <name evidence="2" type="ORF">ORJ04_00245</name>
</gene>
<accession>A0ABT9HTB8</accession>
<feature type="compositionally biased region" description="Low complexity" evidence="1">
    <location>
        <begin position="21"/>
        <end position="35"/>
    </location>
</feature>
<organism evidence="2 3">
    <name type="scientific">Rheinheimera baltica</name>
    <dbReference type="NCBI Taxonomy" id="67576"/>
    <lineage>
        <taxon>Bacteria</taxon>
        <taxon>Pseudomonadati</taxon>
        <taxon>Pseudomonadota</taxon>
        <taxon>Gammaproteobacteria</taxon>
        <taxon>Chromatiales</taxon>
        <taxon>Chromatiaceae</taxon>
        <taxon>Rheinheimera</taxon>
    </lineage>
</organism>
<proteinExistence type="predicted"/>
<dbReference type="RefSeq" id="WP_305972973.1">
    <property type="nucleotide sequence ID" value="NZ_JAPJDZ010000001.1"/>
</dbReference>
<feature type="compositionally biased region" description="Polar residues" evidence="1">
    <location>
        <begin position="99"/>
        <end position="114"/>
    </location>
</feature>
<evidence type="ECO:0000256" key="1">
    <source>
        <dbReference type="SAM" id="MobiDB-lite"/>
    </source>
</evidence>
<comment type="caution">
    <text evidence="2">The sequence shown here is derived from an EMBL/GenBank/DDBJ whole genome shotgun (WGS) entry which is preliminary data.</text>
</comment>
<name>A0ABT9HTB8_9GAMM</name>
<feature type="compositionally biased region" description="Polar residues" evidence="1">
    <location>
        <begin position="75"/>
        <end position="90"/>
    </location>
</feature>